<dbReference type="AlphaFoldDB" id="A0A2P5AEF3"/>
<gene>
    <name evidence="1" type="ORF">TorRG33x02_352510</name>
</gene>
<dbReference type="Proteomes" id="UP000237000">
    <property type="component" value="Unassembled WGS sequence"/>
</dbReference>
<dbReference type="EMBL" id="JXTC01000909">
    <property type="protein sequence ID" value="PON34923.1"/>
    <property type="molecule type" value="Genomic_DNA"/>
</dbReference>
<name>A0A2P5AEF3_TREOI</name>
<feature type="non-terminal residue" evidence="1">
    <location>
        <position position="116"/>
    </location>
</feature>
<protein>
    <submittedName>
        <fullName evidence="1">Uncharacterized protein</fullName>
    </submittedName>
</protein>
<reference evidence="2" key="1">
    <citation type="submission" date="2016-06" db="EMBL/GenBank/DDBJ databases">
        <title>Parallel loss of symbiosis genes in relatives of nitrogen-fixing non-legume Parasponia.</title>
        <authorList>
            <person name="Van Velzen R."/>
            <person name="Holmer R."/>
            <person name="Bu F."/>
            <person name="Rutten L."/>
            <person name="Van Zeijl A."/>
            <person name="Liu W."/>
            <person name="Santuari L."/>
            <person name="Cao Q."/>
            <person name="Sharma T."/>
            <person name="Shen D."/>
            <person name="Roswanjaya Y."/>
            <person name="Wardhani T."/>
            <person name="Kalhor M.S."/>
            <person name="Jansen J."/>
            <person name="Van den Hoogen J."/>
            <person name="Gungor B."/>
            <person name="Hartog M."/>
            <person name="Hontelez J."/>
            <person name="Verver J."/>
            <person name="Yang W.-C."/>
            <person name="Schijlen E."/>
            <person name="Repin R."/>
            <person name="Schilthuizen M."/>
            <person name="Schranz E."/>
            <person name="Heidstra R."/>
            <person name="Miyata K."/>
            <person name="Fedorova E."/>
            <person name="Kohlen W."/>
            <person name="Bisseling T."/>
            <person name="Smit S."/>
            <person name="Geurts R."/>
        </authorList>
    </citation>
    <scope>NUCLEOTIDE SEQUENCE [LARGE SCALE GENOMIC DNA]</scope>
    <source>
        <strain evidence="2">cv. RG33-2</strain>
    </source>
</reference>
<dbReference type="InParanoid" id="A0A2P5AEF3"/>
<sequence length="116" mass="13243">MSSLVRIVVSFDGDWKKTDQENWRFTGLKAKGLIVQKEITYDELVKKVSELLQVDCGSYKMEMKFIVPGMVSMPIAPIEIQNDDDVRFFISENLSNVDNRTPLCVTLVRISPDSIQ</sequence>
<evidence type="ECO:0000313" key="1">
    <source>
        <dbReference type="EMBL" id="PON34923.1"/>
    </source>
</evidence>
<organism evidence="1 2">
    <name type="scientific">Trema orientale</name>
    <name type="common">Charcoal tree</name>
    <name type="synonym">Celtis orientalis</name>
    <dbReference type="NCBI Taxonomy" id="63057"/>
    <lineage>
        <taxon>Eukaryota</taxon>
        <taxon>Viridiplantae</taxon>
        <taxon>Streptophyta</taxon>
        <taxon>Embryophyta</taxon>
        <taxon>Tracheophyta</taxon>
        <taxon>Spermatophyta</taxon>
        <taxon>Magnoliopsida</taxon>
        <taxon>eudicotyledons</taxon>
        <taxon>Gunneridae</taxon>
        <taxon>Pentapetalae</taxon>
        <taxon>rosids</taxon>
        <taxon>fabids</taxon>
        <taxon>Rosales</taxon>
        <taxon>Cannabaceae</taxon>
        <taxon>Trema</taxon>
    </lineage>
</organism>
<keyword evidence="2" id="KW-1185">Reference proteome</keyword>
<accession>A0A2P5AEF3</accession>
<comment type="caution">
    <text evidence="1">The sequence shown here is derived from an EMBL/GenBank/DDBJ whole genome shotgun (WGS) entry which is preliminary data.</text>
</comment>
<evidence type="ECO:0000313" key="2">
    <source>
        <dbReference type="Proteomes" id="UP000237000"/>
    </source>
</evidence>
<dbReference type="OrthoDB" id="1183884at2759"/>
<proteinExistence type="predicted"/>